<evidence type="ECO:0000313" key="3">
    <source>
        <dbReference type="Proteomes" id="UP001066276"/>
    </source>
</evidence>
<dbReference type="EMBL" id="JANPWB010000010">
    <property type="protein sequence ID" value="KAJ1145293.1"/>
    <property type="molecule type" value="Genomic_DNA"/>
</dbReference>
<keyword evidence="3" id="KW-1185">Reference proteome</keyword>
<evidence type="ECO:0000313" key="2">
    <source>
        <dbReference type="EMBL" id="KAJ1145293.1"/>
    </source>
</evidence>
<evidence type="ECO:0000256" key="1">
    <source>
        <dbReference type="SAM" id="MobiDB-lite"/>
    </source>
</evidence>
<dbReference type="Proteomes" id="UP001066276">
    <property type="component" value="Chromosome 6"/>
</dbReference>
<name>A0AAV7R3H8_PLEWA</name>
<proteinExistence type="predicted"/>
<feature type="region of interest" description="Disordered" evidence="1">
    <location>
        <begin position="269"/>
        <end position="292"/>
    </location>
</feature>
<comment type="caution">
    <text evidence="2">The sequence shown here is derived from an EMBL/GenBank/DDBJ whole genome shotgun (WGS) entry which is preliminary data.</text>
</comment>
<reference evidence="2" key="1">
    <citation type="journal article" date="2022" name="bioRxiv">
        <title>Sequencing and chromosome-scale assembly of the giantPleurodeles waltlgenome.</title>
        <authorList>
            <person name="Brown T."/>
            <person name="Elewa A."/>
            <person name="Iarovenko S."/>
            <person name="Subramanian E."/>
            <person name="Araus A.J."/>
            <person name="Petzold A."/>
            <person name="Susuki M."/>
            <person name="Suzuki K.-i.T."/>
            <person name="Hayashi T."/>
            <person name="Toyoda A."/>
            <person name="Oliveira C."/>
            <person name="Osipova E."/>
            <person name="Leigh N.D."/>
            <person name="Simon A."/>
            <person name="Yun M.H."/>
        </authorList>
    </citation>
    <scope>NUCLEOTIDE SEQUENCE</scope>
    <source>
        <strain evidence="2">20211129_DDA</strain>
        <tissue evidence="2">Liver</tissue>
    </source>
</reference>
<organism evidence="2 3">
    <name type="scientific">Pleurodeles waltl</name>
    <name type="common">Iberian ribbed newt</name>
    <dbReference type="NCBI Taxonomy" id="8319"/>
    <lineage>
        <taxon>Eukaryota</taxon>
        <taxon>Metazoa</taxon>
        <taxon>Chordata</taxon>
        <taxon>Craniata</taxon>
        <taxon>Vertebrata</taxon>
        <taxon>Euteleostomi</taxon>
        <taxon>Amphibia</taxon>
        <taxon>Batrachia</taxon>
        <taxon>Caudata</taxon>
        <taxon>Salamandroidea</taxon>
        <taxon>Salamandridae</taxon>
        <taxon>Pleurodelinae</taxon>
        <taxon>Pleurodeles</taxon>
    </lineage>
</organism>
<protein>
    <submittedName>
        <fullName evidence="2">Uncharacterized protein</fullName>
    </submittedName>
</protein>
<sequence>MRSRVMILQEISGQALSYFRPKRRIRQGFWLQTPRRERIQSGCHQTRYTTNTTGAEAAGEKSGSNTHAGRSACAAAMAVGIPQDAHSKSCGSKSATESLRHPHIFSDFLSARSCCSHGVPLRGDRGRCASRRARRRGPLADCQRTHPQRCSEYRAPAGRKSDGLNFPCWATWVETRIAGASQAIRSASRVTEASPQRRPRSLVRTIQHRSLDLPTAEVSAGESPKCAAGGASRVWERSHPLCEVGARLQSGRTGQATPSTLRRCRMYGTAPPSPTVDPTLPGASRSNRACGNPPGGRGGAWILDNRLAGSGAAVYAAATVTILDTPRHAPS</sequence>
<accession>A0AAV7R3H8</accession>
<dbReference type="AlphaFoldDB" id="A0AAV7R3H8"/>
<gene>
    <name evidence="2" type="ORF">NDU88_011583</name>
</gene>